<dbReference type="InterPro" id="IPR000182">
    <property type="entry name" value="GNAT_dom"/>
</dbReference>
<keyword evidence="2" id="KW-0808">Transferase</keyword>
<evidence type="ECO:0000313" key="3">
    <source>
        <dbReference type="Proteomes" id="UP000184758"/>
    </source>
</evidence>
<dbReference type="EMBL" id="FSRN01000001">
    <property type="protein sequence ID" value="SIN86872.1"/>
    <property type="molecule type" value="Genomic_DNA"/>
</dbReference>
<proteinExistence type="predicted"/>
<dbReference type="PANTHER" id="PTHR13355:SF9">
    <property type="entry name" value="ACETYLTRANSFERASE BSU40680-RELATED"/>
    <property type="match status" value="1"/>
</dbReference>
<dbReference type="CDD" id="cd04301">
    <property type="entry name" value="NAT_SF"/>
    <property type="match status" value="1"/>
</dbReference>
<dbReference type="PROSITE" id="PS51186">
    <property type="entry name" value="GNAT"/>
    <property type="match status" value="1"/>
</dbReference>
<name>A0A1N6EUU3_9LACT</name>
<sequence length="143" mass="16275">MKTHIGKEKWNRAAALYVRMQVFVMERGIPLKEEFDLEDHDETIYVVIYDGERPVATGRYKQIDSDTIRPGRIAVLKEYRKKGLGEVVVKELEALGKKLGCTTSVIHGELSAVGFYEKLGYTKESDVYYEDGVPCVTLNKELV</sequence>
<dbReference type="Gene3D" id="3.40.630.30">
    <property type="match status" value="1"/>
</dbReference>
<keyword evidence="3" id="KW-1185">Reference proteome</keyword>
<dbReference type="RefSeq" id="WP_034546717.1">
    <property type="nucleotide sequence ID" value="NZ_FSRN01000001.1"/>
</dbReference>
<gene>
    <name evidence="2" type="ORF">SAMN05878443_0219</name>
</gene>
<dbReference type="PANTHER" id="PTHR13355">
    <property type="entry name" value="GLUCOSAMINE 6-PHOSPHATE N-ACETYLTRANSFERASE"/>
    <property type="match status" value="1"/>
</dbReference>
<dbReference type="STRING" id="28230.SAMN05878443_0219"/>
<dbReference type="SUPFAM" id="SSF55729">
    <property type="entry name" value="Acyl-CoA N-acyltransferases (Nat)"/>
    <property type="match status" value="1"/>
</dbReference>
<keyword evidence="2" id="KW-0012">Acyltransferase</keyword>
<dbReference type="AlphaFoldDB" id="A0A1N6EUU3"/>
<evidence type="ECO:0000313" key="2">
    <source>
        <dbReference type="EMBL" id="SIN86872.1"/>
    </source>
</evidence>
<evidence type="ECO:0000259" key="1">
    <source>
        <dbReference type="PROSITE" id="PS51186"/>
    </source>
</evidence>
<dbReference type="eggNOG" id="COG2153">
    <property type="taxonomic scope" value="Bacteria"/>
</dbReference>
<dbReference type="Proteomes" id="UP000184758">
    <property type="component" value="Unassembled WGS sequence"/>
</dbReference>
<organism evidence="2 3">
    <name type="scientific">Carnobacterium alterfunditum</name>
    <dbReference type="NCBI Taxonomy" id="28230"/>
    <lineage>
        <taxon>Bacteria</taxon>
        <taxon>Bacillati</taxon>
        <taxon>Bacillota</taxon>
        <taxon>Bacilli</taxon>
        <taxon>Lactobacillales</taxon>
        <taxon>Carnobacteriaceae</taxon>
        <taxon>Carnobacterium</taxon>
    </lineage>
</organism>
<accession>A0A1N6EUU3</accession>
<reference evidence="3" key="1">
    <citation type="submission" date="2016-11" db="EMBL/GenBank/DDBJ databases">
        <authorList>
            <person name="Varghese N."/>
            <person name="Submissions S."/>
        </authorList>
    </citation>
    <scope>NUCLEOTIDE SEQUENCE [LARGE SCALE GENOMIC DNA]</scope>
    <source>
        <strain evidence="3">313</strain>
    </source>
</reference>
<dbReference type="InterPro" id="IPR039143">
    <property type="entry name" value="GNPNAT1-like"/>
</dbReference>
<dbReference type="OrthoDB" id="9796171at2"/>
<dbReference type="InterPro" id="IPR016181">
    <property type="entry name" value="Acyl_CoA_acyltransferase"/>
</dbReference>
<feature type="domain" description="N-acetyltransferase" evidence="1">
    <location>
        <begin position="1"/>
        <end position="143"/>
    </location>
</feature>
<protein>
    <submittedName>
        <fullName evidence="2">Predicted N-acyltransferase, GNAT family</fullName>
    </submittedName>
</protein>
<dbReference type="Pfam" id="PF00583">
    <property type="entry name" value="Acetyltransf_1"/>
    <property type="match status" value="1"/>
</dbReference>
<dbReference type="GO" id="GO:0004343">
    <property type="term" value="F:glucosamine 6-phosphate N-acetyltransferase activity"/>
    <property type="evidence" value="ECO:0007669"/>
    <property type="project" value="TreeGrafter"/>
</dbReference>